<dbReference type="AlphaFoldDB" id="A0A2T2NXX3"/>
<dbReference type="Proteomes" id="UP000240883">
    <property type="component" value="Unassembled WGS sequence"/>
</dbReference>
<sequence length="163" mass="17636">MRPREPSTATRHQGKQTWLSPATRIFFFSSSKKRGRERELAWPSTPRDRLGAAQCRSRRPCNPDETCTVGEIFPPERGPTAKLECARPFFLFVLAGFVGWAMTCLAHGELCRGGGKLGGWRMRGGGYGGYSCAVAVGITAGLRCLDSSFAGAGMCPLGSLLCM</sequence>
<accession>A0A2T2NXX3</accession>
<keyword evidence="3" id="KW-1185">Reference proteome</keyword>
<evidence type="ECO:0000313" key="2">
    <source>
        <dbReference type="EMBL" id="PSN70263.1"/>
    </source>
</evidence>
<keyword evidence="1" id="KW-1133">Transmembrane helix</keyword>
<keyword evidence="1" id="KW-0812">Transmembrane</keyword>
<reference evidence="2 3" key="1">
    <citation type="journal article" date="2018" name="Front. Microbiol.">
        <title>Genome-Wide Analysis of Corynespora cassiicola Leaf Fall Disease Putative Effectors.</title>
        <authorList>
            <person name="Lopez D."/>
            <person name="Ribeiro S."/>
            <person name="Label P."/>
            <person name="Fumanal B."/>
            <person name="Venisse J.S."/>
            <person name="Kohler A."/>
            <person name="de Oliveira R.R."/>
            <person name="Labutti K."/>
            <person name="Lipzen A."/>
            <person name="Lail K."/>
            <person name="Bauer D."/>
            <person name="Ohm R.A."/>
            <person name="Barry K.W."/>
            <person name="Spatafora J."/>
            <person name="Grigoriev I.V."/>
            <person name="Martin F.M."/>
            <person name="Pujade-Renaud V."/>
        </authorList>
    </citation>
    <scope>NUCLEOTIDE SEQUENCE [LARGE SCALE GENOMIC DNA]</scope>
    <source>
        <strain evidence="2 3">Philippines</strain>
    </source>
</reference>
<organism evidence="2 3">
    <name type="scientific">Corynespora cassiicola Philippines</name>
    <dbReference type="NCBI Taxonomy" id="1448308"/>
    <lineage>
        <taxon>Eukaryota</taxon>
        <taxon>Fungi</taxon>
        <taxon>Dikarya</taxon>
        <taxon>Ascomycota</taxon>
        <taxon>Pezizomycotina</taxon>
        <taxon>Dothideomycetes</taxon>
        <taxon>Pleosporomycetidae</taxon>
        <taxon>Pleosporales</taxon>
        <taxon>Corynesporascaceae</taxon>
        <taxon>Corynespora</taxon>
    </lineage>
</organism>
<proteinExistence type="predicted"/>
<protein>
    <submittedName>
        <fullName evidence="2">Uncharacterized protein</fullName>
    </submittedName>
</protein>
<feature type="transmembrane region" description="Helical" evidence="1">
    <location>
        <begin position="89"/>
        <end position="108"/>
    </location>
</feature>
<dbReference type="EMBL" id="KZ678132">
    <property type="protein sequence ID" value="PSN70263.1"/>
    <property type="molecule type" value="Genomic_DNA"/>
</dbReference>
<name>A0A2T2NXX3_CORCC</name>
<evidence type="ECO:0000313" key="3">
    <source>
        <dbReference type="Proteomes" id="UP000240883"/>
    </source>
</evidence>
<gene>
    <name evidence="2" type="ORF">BS50DRAFT_309612</name>
</gene>
<feature type="transmembrane region" description="Helical" evidence="1">
    <location>
        <begin position="128"/>
        <end position="145"/>
    </location>
</feature>
<keyword evidence="1" id="KW-0472">Membrane</keyword>
<evidence type="ECO:0000256" key="1">
    <source>
        <dbReference type="SAM" id="Phobius"/>
    </source>
</evidence>